<evidence type="ECO:0000313" key="8">
    <source>
        <dbReference type="EMBL" id="MCG4749156.1"/>
    </source>
</evidence>
<keyword evidence="5 8" id="KW-0378">Hydrolase</keyword>
<dbReference type="AlphaFoldDB" id="A0AAW5C6Q6"/>
<feature type="domain" description="Sulfatase N-terminal" evidence="7">
    <location>
        <begin position="4"/>
        <end position="353"/>
    </location>
</feature>
<dbReference type="CDD" id="cd16155">
    <property type="entry name" value="sulfatase_like"/>
    <property type="match status" value="1"/>
</dbReference>
<evidence type="ECO:0000256" key="4">
    <source>
        <dbReference type="ARBA" id="ARBA00022729"/>
    </source>
</evidence>
<dbReference type="EMBL" id="JAKNGE010000053">
    <property type="protein sequence ID" value="MCG4749156.1"/>
    <property type="molecule type" value="Genomic_DNA"/>
</dbReference>
<keyword evidence="4" id="KW-0732">Signal</keyword>
<evidence type="ECO:0000259" key="7">
    <source>
        <dbReference type="Pfam" id="PF00884"/>
    </source>
</evidence>
<dbReference type="GO" id="GO:0004065">
    <property type="term" value="F:arylsulfatase activity"/>
    <property type="evidence" value="ECO:0007669"/>
    <property type="project" value="TreeGrafter"/>
</dbReference>
<evidence type="ECO:0000256" key="5">
    <source>
        <dbReference type="ARBA" id="ARBA00022801"/>
    </source>
</evidence>
<sequence>MKKPNILFLFADDMRYDTIAEIGDPQVITPNLDELARSGTAFVNAHIPGGTIVAVCMPSRAMLNTGRNIFHLQESGKSIPEDHALIGETLQKAGYNTFGTGKWHNCKQSYARSFNHGDEIYFGGMYDHWNVPMSSFDPEGKYDHEINDIQDPGYGNFMYPKTADHVSMGVHSTELFADAACRFINDYDDEKPFYMYVAYMAPHDPRSMPQKYLDMYDADKILLPPNFAEKHPFDYGLKYVRDEILLPLPRDRKQVKENIRDYFAMITHLDDTVGKIIQTLKDSGRYEDTIIIFAADNGLSVGQHGLLGKQSCYEHSIRVPFIMSGPGIEKNARRNGYIYLMDLFPTLCDMLGINKPEGLDGISFEKMIHDSEYKSRQVLFSIYGDKVRSIKDGKYKLIEYKCRDLRKTQLFDLENDPWEKFDLSGREDLYPKVLELRNLMRRTAEEWGDLESSEGKRFWFEYMKVEDDVSGFGQG</sequence>
<dbReference type="PANTHER" id="PTHR42693">
    <property type="entry name" value="ARYLSULFATASE FAMILY MEMBER"/>
    <property type="match status" value="1"/>
</dbReference>
<reference evidence="8" key="1">
    <citation type="submission" date="2022-01" db="EMBL/GenBank/DDBJ databases">
        <title>Collection of gut derived symbiotic bacterial strains cultured from healthy donors.</title>
        <authorList>
            <person name="Lin H."/>
            <person name="Kohout C."/>
            <person name="Waligurski E."/>
            <person name="Pamer E.G."/>
        </authorList>
    </citation>
    <scope>NUCLEOTIDE SEQUENCE</scope>
    <source>
        <strain evidence="8">DFI.6.55</strain>
    </source>
</reference>
<dbReference type="InterPro" id="IPR050738">
    <property type="entry name" value="Sulfatase"/>
</dbReference>
<evidence type="ECO:0000313" key="9">
    <source>
        <dbReference type="Proteomes" id="UP001299608"/>
    </source>
</evidence>
<evidence type="ECO:0000256" key="2">
    <source>
        <dbReference type="ARBA" id="ARBA00008779"/>
    </source>
</evidence>
<gene>
    <name evidence="8" type="ORF">L0N08_27455</name>
</gene>
<protein>
    <submittedName>
        <fullName evidence="8">Sulfatase-like hydrolase/transferase</fullName>
    </submittedName>
</protein>
<dbReference type="RefSeq" id="WP_118713364.1">
    <property type="nucleotide sequence ID" value="NZ_JAJCID010000065.1"/>
</dbReference>
<organism evidence="8 9">
    <name type="scientific">Enterocloster aldenensis</name>
    <dbReference type="NCBI Taxonomy" id="358742"/>
    <lineage>
        <taxon>Bacteria</taxon>
        <taxon>Bacillati</taxon>
        <taxon>Bacillota</taxon>
        <taxon>Clostridia</taxon>
        <taxon>Lachnospirales</taxon>
        <taxon>Lachnospiraceae</taxon>
        <taxon>Enterocloster</taxon>
    </lineage>
</organism>
<evidence type="ECO:0000256" key="1">
    <source>
        <dbReference type="ARBA" id="ARBA00001913"/>
    </source>
</evidence>
<proteinExistence type="inferred from homology"/>
<dbReference type="InterPro" id="IPR017850">
    <property type="entry name" value="Alkaline_phosphatase_core_sf"/>
</dbReference>
<name>A0AAW5C6Q6_9FIRM</name>
<dbReference type="InterPro" id="IPR000917">
    <property type="entry name" value="Sulfatase_N"/>
</dbReference>
<dbReference type="GO" id="GO:0046872">
    <property type="term" value="F:metal ion binding"/>
    <property type="evidence" value="ECO:0007669"/>
    <property type="project" value="UniProtKB-KW"/>
</dbReference>
<dbReference type="PANTHER" id="PTHR42693:SF42">
    <property type="entry name" value="ARYLSULFATASE G"/>
    <property type="match status" value="1"/>
</dbReference>
<keyword evidence="3" id="KW-0479">Metal-binding</keyword>
<comment type="cofactor">
    <cofactor evidence="1">
        <name>Ca(2+)</name>
        <dbReference type="ChEBI" id="CHEBI:29108"/>
    </cofactor>
</comment>
<comment type="caution">
    <text evidence="8">The sequence shown here is derived from an EMBL/GenBank/DDBJ whole genome shotgun (WGS) entry which is preliminary data.</text>
</comment>
<dbReference type="Pfam" id="PF00884">
    <property type="entry name" value="Sulfatase"/>
    <property type="match status" value="1"/>
</dbReference>
<evidence type="ECO:0000256" key="3">
    <source>
        <dbReference type="ARBA" id="ARBA00022723"/>
    </source>
</evidence>
<keyword evidence="6" id="KW-0106">Calcium</keyword>
<dbReference type="SUPFAM" id="SSF53649">
    <property type="entry name" value="Alkaline phosphatase-like"/>
    <property type="match status" value="1"/>
</dbReference>
<accession>A0AAW5C6Q6</accession>
<evidence type="ECO:0000256" key="6">
    <source>
        <dbReference type="ARBA" id="ARBA00022837"/>
    </source>
</evidence>
<dbReference type="Proteomes" id="UP001299608">
    <property type="component" value="Unassembled WGS sequence"/>
</dbReference>
<dbReference type="Gene3D" id="3.40.720.10">
    <property type="entry name" value="Alkaline Phosphatase, subunit A"/>
    <property type="match status" value="1"/>
</dbReference>
<comment type="similarity">
    <text evidence="2">Belongs to the sulfatase family.</text>
</comment>